<organism evidence="1">
    <name type="scientific">Ranid herpesvirus 3</name>
    <dbReference type="NCBI Taxonomy" id="1987509"/>
    <lineage>
        <taxon>Viruses</taxon>
        <taxon>Duplodnaviria</taxon>
        <taxon>Heunggongvirae</taxon>
        <taxon>Peploviricota</taxon>
        <taxon>Herviviricetes</taxon>
        <taxon>Herpesvirales</taxon>
        <taxon>Alloherpesviridae</taxon>
        <taxon>Batravirus</taxon>
        <taxon>Batravirus ranidallo3</taxon>
    </lineage>
</organism>
<dbReference type="EMBL" id="KX832224">
    <property type="protein sequence ID" value="ARR28962.1"/>
    <property type="molecule type" value="Genomic_DNA"/>
</dbReference>
<keyword evidence="2" id="KW-1185">Reference proteome</keyword>
<name>A0A1X9T5I5_9VIRU</name>
<reference evidence="1" key="1">
    <citation type="journal article" date="2017" name="Vet. Pathol.">
        <title>Ranid Herpesvirus 3 and Proliferative Dermatitis in Free-Ranging Wild Common Frogs (Rana Temporaria).</title>
        <authorList>
            <person name="Origgi F.C."/>
            <person name="Schmidt B.R."/>
            <person name="Lohmann P."/>
            <person name="Otten P."/>
            <person name="Akdesir E."/>
            <person name="Gaschen V."/>
            <person name="Aguilar-Bultet L."/>
            <person name="Wahli T."/>
            <person name="Sattler U."/>
            <person name="Stoffel M.H."/>
        </authorList>
    </citation>
    <scope>NUCLEOTIDE SEQUENCE [LARGE SCALE GENOMIC DNA]</scope>
    <source>
        <strain evidence="1">FO1_2015</strain>
    </source>
</reference>
<evidence type="ECO:0000313" key="1">
    <source>
        <dbReference type="EMBL" id="ARR28962.1"/>
    </source>
</evidence>
<dbReference type="KEGG" id="vg:32878296"/>
<evidence type="ECO:0000313" key="2">
    <source>
        <dbReference type="Proteomes" id="UP000203507"/>
    </source>
</evidence>
<protein>
    <submittedName>
        <fullName evidence="1">Toxin-like motif protein</fullName>
    </submittedName>
</protein>
<sequence>MFPTKYYLSIVRLLLGRSKSAICYLSSIWGSRCLSRRNFRMDLCVQNTIVYRLTHIQLPLRGNCIFLAKMFCSTFQNFDSSLADTHSKCTLMGKFRLDTW</sequence>
<dbReference type="RefSeq" id="YP_009362471.1">
    <property type="nucleotide sequence ID" value="NC_034618.1"/>
</dbReference>
<accession>A0A1X9T5I5</accession>
<proteinExistence type="predicted"/>
<dbReference type="Proteomes" id="UP000203507">
    <property type="component" value="Segment"/>
</dbReference>
<dbReference type="GeneID" id="32878296"/>